<feature type="transmembrane region" description="Helical" evidence="10">
    <location>
        <begin position="729"/>
        <end position="751"/>
    </location>
</feature>
<gene>
    <name evidence="13" type="ORF">GCM10009737_31360</name>
</gene>
<keyword evidence="2" id="KW-0813">Transport</keyword>
<evidence type="ECO:0000259" key="12">
    <source>
        <dbReference type="PROSITE" id="PS50893"/>
    </source>
</evidence>
<keyword evidence="5" id="KW-0547">Nucleotide-binding</keyword>
<keyword evidence="8 10" id="KW-0472">Membrane</keyword>
<dbReference type="Gene3D" id="3.40.50.300">
    <property type="entry name" value="P-loop containing nucleotide triphosphate hydrolases"/>
    <property type="match status" value="1"/>
</dbReference>
<evidence type="ECO:0000256" key="8">
    <source>
        <dbReference type="ARBA" id="ARBA00023136"/>
    </source>
</evidence>
<reference evidence="13 14" key="1">
    <citation type="journal article" date="2019" name="Int. J. Syst. Evol. Microbiol.">
        <title>The Global Catalogue of Microorganisms (GCM) 10K type strain sequencing project: providing services to taxonomists for standard genome sequencing and annotation.</title>
        <authorList>
            <consortium name="The Broad Institute Genomics Platform"/>
            <consortium name="The Broad Institute Genome Sequencing Center for Infectious Disease"/>
            <person name="Wu L."/>
            <person name="Ma J."/>
        </authorList>
    </citation>
    <scope>NUCLEOTIDE SEQUENCE [LARGE SCALE GENOMIC DNA]</scope>
    <source>
        <strain evidence="13 14">JCM 14046</strain>
    </source>
</reference>
<evidence type="ECO:0008006" key="15">
    <source>
        <dbReference type="Google" id="ProtNLM"/>
    </source>
</evidence>
<dbReference type="CDD" id="cd00060">
    <property type="entry name" value="FHA"/>
    <property type="match status" value="1"/>
</dbReference>
<dbReference type="Gene3D" id="2.60.200.20">
    <property type="match status" value="2"/>
</dbReference>
<dbReference type="Pfam" id="PF01061">
    <property type="entry name" value="ABC2_membrane"/>
    <property type="match status" value="1"/>
</dbReference>
<proteinExistence type="predicted"/>
<dbReference type="PROSITE" id="PS00211">
    <property type="entry name" value="ABC_TRANSPORTER_1"/>
    <property type="match status" value="1"/>
</dbReference>
<evidence type="ECO:0000256" key="1">
    <source>
        <dbReference type="ARBA" id="ARBA00004141"/>
    </source>
</evidence>
<evidence type="ECO:0000256" key="9">
    <source>
        <dbReference type="SAM" id="MobiDB-lite"/>
    </source>
</evidence>
<keyword evidence="14" id="KW-1185">Reference proteome</keyword>
<dbReference type="InterPro" id="IPR017871">
    <property type="entry name" value="ABC_transporter-like_CS"/>
</dbReference>
<feature type="transmembrane region" description="Helical" evidence="10">
    <location>
        <begin position="758"/>
        <end position="776"/>
    </location>
</feature>
<keyword evidence="4 10" id="KW-0812">Transmembrane</keyword>
<evidence type="ECO:0000256" key="3">
    <source>
        <dbReference type="ARBA" id="ARBA00022553"/>
    </source>
</evidence>
<feature type="region of interest" description="Disordered" evidence="9">
    <location>
        <begin position="556"/>
        <end position="585"/>
    </location>
</feature>
<dbReference type="SUPFAM" id="SSF52540">
    <property type="entry name" value="P-loop containing nucleoside triphosphate hydrolases"/>
    <property type="match status" value="1"/>
</dbReference>
<dbReference type="PROSITE" id="PS50893">
    <property type="entry name" value="ABC_TRANSPORTER_2"/>
    <property type="match status" value="1"/>
</dbReference>
<evidence type="ECO:0000256" key="2">
    <source>
        <dbReference type="ARBA" id="ARBA00022448"/>
    </source>
</evidence>
<dbReference type="SMART" id="SM00382">
    <property type="entry name" value="AAA"/>
    <property type="match status" value="1"/>
</dbReference>
<feature type="domain" description="FHA" evidence="11">
    <location>
        <begin position="225"/>
        <end position="274"/>
    </location>
</feature>
<evidence type="ECO:0000256" key="5">
    <source>
        <dbReference type="ARBA" id="ARBA00022741"/>
    </source>
</evidence>
<dbReference type="InterPro" id="IPR000253">
    <property type="entry name" value="FHA_dom"/>
</dbReference>
<feature type="region of interest" description="Disordered" evidence="9">
    <location>
        <begin position="1"/>
        <end position="24"/>
    </location>
</feature>
<dbReference type="Proteomes" id="UP001501612">
    <property type="component" value="Unassembled WGS sequence"/>
</dbReference>
<evidence type="ECO:0000256" key="4">
    <source>
        <dbReference type="ARBA" id="ARBA00022692"/>
    </source>
</evidence>
<feature type="transmembrane region" description="Helical" evidence="10">
    <location>
        <begin position="829"/>
        <end position="850"/>
    </location>
</feature>
<dbReference type="PROSITE" id="PS50006">
    <property type="entry name" value="FHA_DOMAIN"/>
    <property type="match status" value="2"/>
</dbReference>
<dbReference type="InterPro" id="IPR008984">
    <property type="entry name" value="SMAD_FHA_dom_sf"/>
</dbReference>
<dbReference type="RefSeq" id="WP_344008543.1">
    <property type="nucleotide sequence ID" value="NZ_BAAAMY010000007.1"/>
</dbReference>
<evidence type="ECO:0000313" key="14">
    <source>
        <dbReference type="Proteomes" id="UP001501612"/>
    </source>
</evidence>
<dbReference type="PANTHER" id="PTHR48041:SF139">
    <property type="entry name" value="PROTEIN SCARLET"/>
    <property type="match status" value="1"/>
</dbReference>
<dbReference type="PANTHER" id="PTHR48041">
    <property type="entry name" value="ABC TRANSPORTER G FAMILY MEMBER 28"/>
    <property type="match status" value="1"/>
</dbReference>
<evidence type="ECO:0000256" key="6">
    <source>
        <dbReference type="ARBA" id="ARBA00022840"/>
    </source>
</evidence>
<feature type="transmembrane region" description="Helical" evidence="10">
    <location>
        <begin position="606"/>
        <end position="625"/>
    </location>
</feature>
<feature type="compositionally biased region" description="Pro residues" evidence="9">
    <location>
        <begin position="118"/>
        <end position="128"/>
    </location>
</feature>
<dbReference type="Pfam" id="PF00005">
    <property type="entry name" value="ABC_tran"/>
    <property type="match status" value="1"/>
</dbReference>
<feature type="transmembrane region" description="Helical" evidence="10">
    <location>
        <begin position="684"/>
        <end position="709"/>
    </location>
</feature>
<evidence type="ECO:0000256" key="10">
    <source>
        <dbReference type="SAM" id="Phobius"/>
    </source>
</evidence>
<comment type="caution">
    <text evidence="13">The sequence shown here is derived from an EMBL/GenBank/DDBJ whole genome shotgun (WGS) entry which is preliminary data.</text>
</comment>
<dbReference type="InterPro" id="IPR003593">
    <property type="entry name" value="AAA+_ATPase"/>
</dbReference>
<protein>
    <recommendedName>
        <fullName evidence="15">FHA domain-containing protein</fullName>
    </recommendedName>
</protein>
<dbReference type="SUPFAM" id="SSF49879">
    <property type="entry name" value="SMAD/FHA domain"/>
    <property type="match status" value="2"/>
</dbReference>
<evidence type="ECO:0000256" key="7">
    <source>
        <dbReference type="ARBA" id="ARBA00022989"/>
    </source>
</evidence>
<dbReference type="EMBL" id="BAAAMY010000007">
    <property type="protein sequence ID" value="GAA1927253.1"/>
    <property type="molecule type" value="Genomic_DNA"/>
</dbReference>
<dbReference type="SMART" id="SM00240">
    <property type="entry name" value="FHA"/>
    <property type="match status" value="2"/>
</dbReference>
<dbReference type="InterPro" id="IPR013525">
    <property type="entry name" value="ABC2_TM"/>
</dbReference>
<dbReference type="InterPro" id="IPR027417">
    <property type="entry name" value="P-loop_NTPase"/>
</dbReference>
<name>A0ABN2PNT7_9ACTN</name>
<keyword evidence="3" id="KW-0597">Phosphoprotein</keyword>
<keyword evidence="6" id="KW-0067">ATP-binding</keyword>
<keyword evidence="7 10" id="KW-1133">Transmembrane helix</keyword>
<accession>A0ABN2PNT7</accession>
<sequence>MTDQQHAGPPAGAGGPSVRVTHPGGSAVLGGPSVTIGRDGRCEVVVAHDDVSRRHAELRRSGEGWFLVDLGSTNGTWVDGQRISHLRLDGHPVPVRLGGREGPLVEVQALGAGVAPSPVAPPAGPPGGPSGGAPGALPPTPAWGSPQAPPHPATPPYGAPPPWQGPPPQGLPPQGLPPQGAPAYGEGHRGRPGGDPGRPVVAPPGLVAHGHTVLPDARPAGPAVLTIGRSRSSDVFIDDPLVSRQHASLELGPVQPVLRDLGSFNGTHVNGARITGAVGLRGGDEVAVGNQTFVWDGYQLVSRAGRSDLTLGVEGLTHVVKGGKRLIDQISFQLEPATLTGVIGPSGAGKSTLLGALTGLNPASHGNVVWQGHDLYTHYDQMRFQIGLVPQQDIQHPQLTVRQGLTYAARLRLPPDTSPEELTWRVDGVVARMQLQRQVDNRIGTQLSGGQKKRVSIATELLTAPPLLFLDEPTSGLDPGLDRDVMLQLRDLSDEGRVVVVVTHSVLALDTCDNVVVLAPGGRVAYFGPPSGVLAHFRCATYPEVFDLLDEPDLWQRIPPPPGPPGGHASAAGANSAVTPPPPQSLTRQLGTLVRRNLSLLLADRLLLAMLLLMPLVLGGLSRLVQGDAGMSMAEAGLSMGEARQRLTILVVAAALMGVAVTIREQIKERAIFKREYAVGLSPGVYLASKILVLGVACFGQGVVVTVIGTVGLPGPDDGGVLGLGTVELTLAIGALAFTMAVTGLACSAAVTSSEQTMPILVGLVMVQLVLSGALFDVDDRPFLEQFAWLAPARWAYAAAASSVDIHGPLEQQPGAVPDPLYSSTAGQYLGDMLMLGVLCAATVVVAFVLTRRSATAPDR</sequence>
<feature type="domain" description="FHA" evidence="11">
    <location>
        <begin position="34"/>
        <end position="83"/>
    </location>
</feature>
<comment type="subcellular location">
    <subcellularLocation>
        <location evidence="1">Membrane</location>
        <topology evidence="1">Multi-pass membrane protein</topology>
    </subcellularLocation>
</comment>
<feature type="region of interest" description="Disordered" evidence="9">
    <location>
        <begin position="116"/>
        <end position="219"/>
    </location>
</feature>
<dbReference type="InterPro" id="IPR003439">
    <property type="entry name" value="ABC_transporter-like_ATP-bd"/>
</dbReference>
<dbReference type="Pfam" id="PF00498">
    <property type="entry name" value="FHA"/>
    <property type="match status" value="2"/>
</dbReference>
<dbReference type="InterPro" id="IPR050352">
    <property type="entry name" value="ABCG_transporters"/>
</dbReference>
<organism evidence="13 14">
    <name type="scientific">Nocardioides lentus</name>
    <dbReference type="NCBI Taxonomy" id="338077"/>
    <lineage>
        <taxon>Bacteria</taxon>
        <taxon>Bacillati</taxon>
        <taxon>Actinomycetota</taxon>
        <taxon>Actinomycetes</taxon>
        <taxon>Propionibacteriales</taxon>
        <taxon>Nocardioidaceae</taxon>
        <taxon>Nocardioides</taxon>
    </lineage>
</organism>
<feature type="domain" description="ABC transporter" evidence="12">
    <location>
        <begin position="311"/>
        <end position="546"/>
    </location>
</feature>
<evidence type="ECO:0000259" key="11">
    <source>
        <dbReference type="PROSITE" id="PS50006"/>
    </source>
</evidence>
<evidence type="ECO:0000313" key="13">
    <source>
        <dbReference type="EMBL" id="GAA1927253.1"/>
    </source>
</evidence>
<feature type="compositionally biased region" description="Pro residues" evidence="9">
    <location>
        <begin position="136"/>
        <end position="180"/>
    </location>
</feature>